<proteinExistence type="predicted"/>
<evidence type="ECO:0000313" key="1">
    <source>
        <dbReference type="EMBL" id="GBP10414.1"/>
    </source>
</evidence>
<reference evidence="1 2" key="1">
    <citation type="journal article" date="2019" name="Commun. Biol.">
        <title>The bagworm genome reveals a unique fibroin gene that provides high tensile strength.</title>
        <authorList>
            <person name="Kono N."/>
            <person name="Nakamura H."/>
            <person name="Ohtoshi R."/>
            <person name="Tomita M."/>
            <person name="Numata K."/>
            <person name="Arakawa K."/>
        </authorList>
    </citation>
    <scope>NUCLEOTIDE SEQUENCE [LARGE SCALE GENOMIC DNA]</scope>
</reference>
<sequence length="211" mass="22889">MCEDYYSSICDNQLSFSNSPCKSPRTMADMAHSISNNGCRTGGSSSVGNSFTKCTSLSSSHLRERRETLPSCSSHNSGKRNNANVVIVAAKPAKTHAIGFNINATNLASQDSFDINEEDTEDGIKTPASIYYTPSSAATFTTEANENTNTAFVFPQIPETPLQTTLDRAEQEDSSKDCNVVTSAKPLAKYSLNLVIVRECPEPPHQRQLPV</sequence>
<evidence type="ECO:0000313" key="2">
    <source>
        <dbReference type="Proteomes" id="UP000299102"/>
    </source>
</evidence>
<keyword evidence="2" id="KW-1185">Reference proteome</keyword>
<gene>
    <name evidence="1" type="ORF">EVAR_71767_1</name>
</gene>
<protein>
    <submittedName>
        <fullName evidence="1">Uncharacterized protein</fullName>
    </submittedName>
</protein>
<name>A0A4C1T8E3_EUMVA</name>
<dbReference type="OrthoDB" id="16692at2759"/>
<dbReference type="Proteomes" id="UP000299102">
    <property type="component" value="Unassembled WGS sequence"/>
</dbReference>
<dbReference type="AlphaFoldDB" id="A0A4C1T8E3"/>
<accession>A0A4C1T8E3</accession>
<dbReference type="EMBL" id="BGZK01012372">
    <property type="protein sequence ID" value="GBP10414.1"/>
    <property type="molecule type" value="Genomic_DNA"/>
</dbReference>
<organism evidence="1 2">
    <name type="scientific">Eumeta variegata</name>
    <name type="common">Bagworm moth</name>
    <name type="synonym">Eumeta japonica</name>
    <dbReference type="NCBI Taxonomy" id="151549"/>
    <lineage>
        <taxon>Eukaryota</taxon>
        <taxon>Metazoa</taxon>
        <taxon>Ecdysozoa</taxon>
        <taxon>Arthropoda</taxon>
        <taxon>Hexapoda</taxon>
        <taxon>Insecta</taxon>
        <taxon>Pterygota</taxon>
        <taxon>Neoptera</taxon>
        <taxon>Endopterygota</taxon>
        <taxon>Lepidoptera</taxon>
        <taxon>Glossata</taxon>
        <taxon>Ditrysia</taxon>
        <taxon>Tineoidea</taxon>
        <taxon>Psychidae</taxon>
        <taxon>Oiketicinae</taxon>
        <taxon>Eumeta</taxon>
    </lineage>
</organism>
<comment type="caution">
    <text evidence="1">The sequence shown here is derived from an EMBL/GenBank/DDBJ whole genome shotgun (WGS) entry which is preliminary data.</text>
</comment>